<gene>
    <name evidence="2" type="ORF">AB0L16_07835</name>
</gene>
<comment type="caution">
    <text evidence="2">The sequence shown here is derived from an EMBL/GenBank/DDBJ whole genome shotgun (WGS) entry which is preliminary data.</text>
</comment>
<reference evidence="2 3" key="1">
    <citation type="submission" date="2024-06" db="EMBL/GenBank/DDBJ databases">
        <title>The Natural Products Discovery Center: Release of the First 8490 Sequenced Strains for Exploring Actinobacteria Biosynthetic Diversity.</title>
        <authorList>
            <person name="Kalkreuter E."/>
            <person name="Kautsar S.A."/>
            <person name="Yang D."/>
            <person name="Bader C.D."/>
            <person name="Teijaro C.N."/>
            <person name="Fluegel L."/>
            <person name="Davis C.M."/>
            <person name="Simpson J.R."/>
            <person name="Lauterbach L."/>
            <person name="Steele A.D."/>
            <person name="Gui C."/>
            <person name="Meng S."/>
            <person name="Li G."/>
            <person name="Viehrig K."/>
            <person name="Ye F."/>
            <person name="Su P."/>
            <person name="Kiefer A.F."/>
            <person name="Nichols A."/>
            <person name="Cepeda A.J."/>
            <person name="Yan W."/>
            <person name="Fan B."/>
            <person name="Jiang Y."/>
            <person name="Adhikari A."/>
            <person name="Zheng C.-J."/>
            <person name="Schuster L."/>
            <person name="Cowan T.M."/>
            <person name="Smanski M.J."/>
            <person name="Chevrette M.G."/>
            <person name="De Carvalho L.P.S."/>
            <person name="Shen B."/>
        </authorList>
    </citation>
    <scope>NUCLEOTIDE SEQUENCE [LARGE SCALE GENOMIC DNA]</scope>
    <source>
        <strain evidence="2 3">NPDC052347</strain>
    </source>
</reference>
<name>A0ABV3JU19_STRON</name>
<feature type="region of interest" description="Disordered" evidence="1">
    <location>
        <begin position="30"/>
        <end position="54"/>
    </location>
</feature>
<evidence type="ECO:0000256" key="1">
    <source>
        <dbReference type="SAM" id="MobiDB-lite"/>
    </source>
</evidence>
<accession>A0ABV3JU19</accession>
<dbReference type="EMBL" id="JBFAUK010000004">
    <property type="protein sequence ID" value="MEV5506375.1"/>
    <property type="molecule type" value="Genomic_DNA"/>
</dbReference>
<evidence type="ECO:0000313" key="3">
    <source>
        <dbReference type="Proteomes" id="UP001552594"/>
    </source>
</evidence>
<dbReference type="RefSeq" id="WP_153068754.1">
    <property type="nucleotide sequence ID" value="NZ_JBFAUK010000004.1"/>
</dbReference>
<keyword evidence="3" id="KW-1185">Reference proteome</keyword>
<evidence type="ECO:0000313" key="2">
    <source>
        <dbReference type="EMBL" id="MEV5506375.1"/>
    </source>
</evidence>
<proteinExistence type="predicted"/>
<dbReference type="Proteomes" id="UP001552594">
    <property type="component" value="Unassembled WGS sequence"/>
</dbReference>
<feature type="compositionally biased region" description="Basic and acidic residues" evidence="1">
    <location>
        <begin position="45"/>
        <end position="54"/>
    </location>
</feature>
<protein>
    <submittedName>
        <fullName evidence="2">DUF4344 domain-containing metallopeptidase</fullName>
    </submittedName>
</protein>
<organism evidence="2 3">
    <name type="scientific">Streptomyces orinoci</name>
    <name type="common">Streptoverticillium orinoci</name>
    <dbReference type="NCBI Taxonomy" id="67339"/>
    <lineage>
        <taxon>Bacteria</taxon>
        <taxon>Bacillati</taxon>
        <taxon>Actinomycetota</taxon>
        <taxon>Actinomycetes</taxon>
        <taxon>Kitasatosporales</taxon>
        <taxon>Streptomycetaceae</taxon>
        <taxon>Streptomyces</taxon>
    </lineage>
</organism>
<dbReference type="InterPro" id="IPR025644">
    <property type="entry name" value="DUF4344"/>
</dbReference>
<dbReference type="Pfam" id="PF14247">
    <property type="entry name" value="DUF4344"/>
    <property type="match status" value="1"/>
</dbReference>
<sequence length="266" mass="29377">MQLNATFRFPCALAVTACAVLVTGCGGKAESARPSGTGKVTVSYEEPRDDGADERPFLRRHRLPERVADDLNRTVRLPEPVQIVGRTCKGGDDYPEYDDDRGRIVLCYDYVDEIRGQFKDARDKDPDGRTAGVVTESLYHEAAHALVDKLQLPFTGREEDVADQFAAYRMIPHGAQGRDGLLAAADNYAASAAGDEDGEEFDPSDEHAPDAVRAANYRCYLYGSRPKEADRLIDGTLLTDERARGCGAEYRALRRGWDKLLAPYAR</sequence>